<dbReference type="Gene3D" id="3.60.15.10">
    <property type="entry name" value="Ribonuclease Z/Hydroxyacylglutathione hydrolase-like"/>
    <property type="match status" value="1"/>
</dbReference>
<organism evidence="2 3">
    <name type="scientific">Bacillus pumilus</name>
    <name type="common">Bacillus mesentericus</name>
    <dbReference type="NCBI Taxonomy" id="1408"/>
    <lineage>
        <taxon>Bacteria</taxon>
        <taxon>Bacillati</taxon>
        <taxon>Bacillota</taxon>
        <taxon>Bacilli</taxon>
        <taxon>Bacillales</taxon>
        <taxon>Bacillaceae</taxon>
        <taxon>Bacillus</taxon>
    </lineage>
</organism>
<dbReference type="Proteomes" id="UP000031978">
    <property type="component" value="Unassembled WGS sequence"/>
</dbReference>
<protein>
    <recommendedName>
        <fullName evidence="1">Metallo-beta-lactamase domain-containing protein</fullName>
    </recommendedName>
</protein>
<evidence type="ECO:0000313" key="3">
    <source>
        <dbReference type="Proteomes" id="UP000031978"/>
    </source>
</evidence>
<reference evidence="2 3" key="1">
    <citation type="submission" date="2014-12" db="EMBL/GenBank/DDBJ databases">
        <title>Draft Genome Sequences of Five Spore-Forming Food Isolates of Bacillus pumilus.</title>
        <authorList>
            <person name="de Jong A."/>
            <person name="van Heel A.J."/>
            <person name="Montalban-Lopez M."/>
            <person name="Krawczyk A.O."/>
            <person name="Berendsen E.M."/>
            <person name="Wells-Bennik M."/>
            <person name="Kuipers O.P."/>
        </authorList>
    </citation>
    <scope>NUCLEOTIDE SEQUENCE [LARGE SCALE GENOMIC DNA]</scope>
    <source>
        <strain evidence="2 3">B4127</strain>
    </source>
</reference>
<dbReference type="PANTHER" id="PTHR42951">
    <property type="entry name" value="METALLO-BETA-LACTAMASE DOMAIN-CONTAINING"/>
    <property type="match status" value="1"/>
</dbReference>
<dbReference type="InterPro" id="IPR036866">
    <property type="entry name" value="RibonucZ/Hydroxyglut_hydro"/>
</dbReference>
<dbReference type="SMART" id="SM00849">
    <property type="entry name" value="Lactamase_B"/>
    <property type="match status" value="1"/>
</dbReference>
<gene>
    <name evidence="2" type="ORF">B4127_2152</name>
</gene>
<feature type="domain" description="Metallo-beta-lactamase" evidence="1">
    <location>
        <begin position="21"/>
        <end position="213"/>
    </location>
</feature>
<dbReference type="Pfam" id="PF00753">
    <property type="entry name" value="Lactamase_B"/>
    <property type="match status" value="1"/>
</dbReference>
<name>A0AB34QR23_BACPU</name>
<dbReference type="CDD" id="cd07721">
    <property type="entry name" value="yflN-like_MBL-fold"/>
    <property type="match status" value="1"/>
</dbReference>
<dbReference type="SUPFAM" id="SSF56281">
    <property type="entry name" value="Metallo-hydrolase/oxidoreductase"/>
    <property type="match status" value="1"/>
</dbReference>
<proteinExistence type="predicted"/>
<dbReference type="InterPro" id="IPR001279">
    <property type="entry name" value="Metallo-B-lactamas"/>
</dbReference>
<dbReference type="AlphaFoldDB" id="A0AB34QR23"/>
<dbReference type="EMBL" id="JXCL01000036">
    <property type="protein sequence ID" value="KIL15966.1"/>
    <property type="molecule type" value="Genomic_DNA"/>
</dbReference>
<evidence type="ECO:0000313" key="2">
    <source>
        <dbReference type="EMBL" id="KIL15966.1"/>
    </source>
</evidence>
<evidence type="ECO:0000259" key="1">
    <source>
        <dbReference type="SMART" id="SM00849"/>
    </source>
</evidence>
<accession>A0AB34QR23</accession>
<comment type="caution">
    <text evidence="2">The sequence shown here is derived from an EMBL/GenBank/DDBJ whole genome shotgun (WGS) entry which is preliminary data.</text>
</comment>
<sequence>MMRLTTFDRLHQLTLMPRLFPVNCYVFEEENGLILIDAALKMAASSIIEFAHKKDKPIDKIILTHSHMDHIGALDEVKKAFPEAVVYLSKRDALLFEGDFSLLPGEPQQKIKGSFSKDIHTKPDVLVEEGDEIGSLKVISTPGHTPGSISLYDERSGIVIAGDALVTKGGLFVTGEFRLTFPFPAFATWDAETALKSAEKLLALPLSCLAVGHGDLIMEPHAKLQAAITKRQHQLKKGRQ</sequence>
<dbReference type="PANTHER" id="PTHR42951:SF9">
    <property type="entry name" value="METAL-DEPENDENT HYDROLASE"/>
    <property type="match status" value="1"/>
</dbReference>
<dbReference type="InterPro" id="IPR050855">
    <property type="entry name" value="NDM-1-like"/>
</dbReference>